<evidence type="ECO:0000313" key="2">
    <source>
        <dbReference type="EMBL" id="AGF78698.1"/>
    </source>
</evidence>
<evidence type="ECO:0000313" key="3">
    <source>
        <dbReference type="Proteomes" id="UP000011721"/>
    </source>
</evidence>
<dbReference type="STRING" id="1167006.UWK_02155"/>
<dbReference type="GO" id="GO:0016747">
    <property type="term" value="F:acyltransferase activity, transferring groups other than amino-acyl groups"/>
    <property type="evidence" value="ECO:0007669"/>
    <property type="project" value="InterPro"/>
</dbReference>
<reference evidence="3" key="1">
    <citation type="journal article" date="2013" name="Stand. Genomic Sci.">
        <title>Complete genome sequence of Desulfocapsa sulfexigens, a marine deltaproteobacterium specialized in disproportionating inorganic sulfur compounds.</title>
        <authorList>
            <person name="Finster K.W."/>
            <person name="Kjeldsen K.U."/>
            <person name="Kube M."/>
            <person name="Reinhardt R."/>
            <person name="Mussmann M."/>
            <person name="Amann R."/>
            <person name="Schreiber L."/>
        </authorList>
    </citation>
    <scope>NUCLEOTIDE SEQUENCE [LARGE SCALE GENOMIC DNA]</scope>
    <source>
        <strain evidence="3">DSM 10523 / SB164P1</strain>
    </source>
</reference>
<feature type="domain" description="N-acetyltransferase" evidence="1">
    <location>
        <begin position="26"/>
        <end position="122"/>
    </location>
</feature>
<dbReference type="SUPFAM" id="SSF55729">
    <property type="entry name" value="Acyl-CoA N-acyltransferases (Nat)"/>
    <property type="match status" value="1"/>
</dbReference>
<dbReference type="AlphaFoldDB" id="M1P5D0"/>
<evidence type="ECO:0000259" key="1">
    <source>
        <dbReference type="Pfam" id="PF00583"/>
    </source>
</evidence>
<dbReference type="OrthoDB" id="9805924at2"/>
<dbReference type="EMBL" id="CP003985">
    <property type="protein sequence ID" value="AGF78698.1"/>
    <property type="molecule type" value="Genomic_DNA"/>
</dbReference>
<dbReference type="RefSeq" id="WP_015404386.1">
    <property type="nucleotide sequence ID" value="NC_020304.1"/>
</dbReference>
<organism evidence="2 3">
    <name type="scientific">Desulfocapsa sulfexigens (strain DSM 10523 / SB164P1)</name>
    <dbReference type="NCBI Taxonomy" id="1167006"/>
    <lineage>
        <taxon>Bacteria</taxon>
        <taxon>Pseudomonadati</taxon>
        <taxon>Thermodesulfobacteriota</taxon>
        <taxon>Desulfobulbia</taxon>
        <taxon>Desulfobulbales</taxon>
        <taxon>Desulfocapsaceae</taxon>
        <taxon>Desulfocapsa</taxon>
    </lineage>
</organism>
<dbReference type="HOGENOM" id="CLU_116318_1_0_7"/>
<sequence length="155" mass="17827">MIRQAEIQEAEILTEISFNSKGYWNYPKEFYEIWSKELIISSDYIQNNDVLVFENAGKIIGYYSIVELKDDIEISGIIISKGFWLEHVFIESHSIGQGIGTKMFDHLRERCSSHGLCELGILADSNSEDSMRKLAVNINLNIHQLSRIVQPLIFN</sequence>
<proteinExistence type="predicted"/>
<gene>
    <name evidence="2" type="ordered locus">UWK_02155</name>
</gene>
<dbReference type="CDD" id="cd04301">
    <property type="entry name" value="NAT_SF"/>
    <property type="match status" value="1"/>
</dbReference>
<dbReference type="KEGG" id="dsf:UWK_02155"/>
<protein>
    <submittedName>
        <fullName evidence="2">Acetyltransferase (GNAT) family protein</fullName>
    </submittedName>
</protein>
<name>M1P5D0_DESSD</name>
<keyword evidence="2" id="KW-0808">Transferase</keyword>
<dbReference type="Proteomes" id="UP000011721">
    <property type="component" value="Chromosome"/>
</dbReference>
<dbReference type="Gene3D" id="3.40.630.30">
    <property type="match status" value="1"/>
</dbReference>
<dbReference type="Pfam" id="PF00583">
    <property type="entry name" value="Acetyltransf_1"/>
    <property type="match status" value="1"/>
</dbReference>
<accession>M1P5D0</accession>
<dbReference type="eggNOG" id="COG0454">
    <property type="taxonomic scope" value="Bacteria"/>
</dbReference>
<keyword evidence="3" id="KW-1185">Reference proteome</keyword>
<dbReference type="InterPro" id="IPR016181">
    <property type="entry name" value="Acyl_CoA_acyltransferase"/>
</dbReference>
<dbReference type="InterPro" id="IPR000182">
    <property type="entry name" value="GNAT_dom"/>
</dbReference>